<keyword evidence="2" id="KW-0812">Transmembrane</keyword>
<keyword evidence="2" id="KW-0472">Membrane</keyword>
<proteinExistence type="predicted"/>
<dbReference type="Proteomes" id="UP000001492">
    <property type="component" value="Chromosome 1"/>
</dbReference>
<dbReference type="HOGENOM" id="CLU_699509_0_0_5"/>
<keyword evidence="2" id="KW-1133">Transmembrane helix</keyword>
<dbReference type="eggNOG" id="ENOG5032WHE">
    <property type="taxonomic scope" value="Bacteria"/>
</dbReference>
<keyword evidence="4" id="KW-1185">Reference proteome</keyword>
<sequence length="394" mass="43688">MSEISGSIAVWCKPANGAQSEIEAHFNYWHMTGDAQFKPTDGSKAVDFIEIGVLLDDPWTVEAIKIYLPIKVDRSSIEDCSTYFQEVSIAQGIFNEVLATAGPKAIGPKFIELSRGGGHTFARVHEFALDGKSLCRQEVLLEDKGDGTIITISEVALKEARDAATSSGRSYFRLRAYFRNGQSNPFIRTISTPDKLLQSSYDEIEYLDFRVNEARTLPDTIEQAMRIDRRIGEVKVKLIAFLTAVPVKSDLTTQSSQSHKMRLLEHKLWKNYVRGEIPIGMMVYHWKREAQRTHAGSASVAQEVTDFTAFVKLSTKRASKKIWLAYLIVTFLIGLLGNLLAGYIQNIIANRDISRSVQTMPSVNDGSRASAEADANTSAPGTVPTAKNMIKSGE</sequence>
<evidence type="ECO:0000256" key="1">
    <source>
        <dbReference type="SAM" id="MobiDB-lite"/>
    </source>
</evidence>
<dbReference type="RefSeq" id="WP_013478987.1">
    <property type="nucleotide sequence ID" value="NC_014816.1"/>
</dbReference>
<protein>
    <submittedName>
        <fullName evidence="3">Uncharacterized protein</fullName>
    </submittedName>
</protein>
<reference evidence="4" key="1">
    <citation type="submission" date="2010-12" db="EMBL/GenBank/DDBJ databases">
        <title>Complete sequence of chromosome 1 of Asticcacaulis excentricus CB 48.</title>
        <authorList>
            <consortium name="US DOE Joint Genome Institute"/>
            <person name="Lucas S."/>
            <person name="Copeland A."/>
            <person name="Lapidus A."/>
            <person name="Cheng J.-F."/>
            <person name="Bruce D."/>
            <person name="Goodwin L."/>
            <person name="Pitluck S."/>
            <person name="Teshima H."/>
            <person name="Davenport K."/>
            <person name="Detter J.C."/>
            <person name="Han C."/>
            <person name="Tapia R."/>
            <person name="Land M."/>
            <person name="Hauser L."/>
            <person name="Jeffries C."/>
            <person name="Kyrpides N."/>
            <person name="Ivanova N."/>
            <person name="Ovchinnikova G."/>
            <person name="Brun Y.V."/>
            <person name="Woyke T."/>
        </authorList>
    </citation>
    <scope>NUCLEOTIDE SEQUENCE [LARGE SCALE GENOMIC DNA]</scope>
    <source>
        <strain evidence="4">ATCC 15261 / DSM 4724 / KCTC 12464 / NCIMB 9791 / VKM B-1370 / CB 48</strain>
    </source>
</reference>
<feature type="region of interest" description="Disordered" evidence="1">
    <location>
        <begin position="359"/>
        <end position="394"/>
    </location>
</feature>
<feature type="transmembrane region" description="Helical" evidence="2">
    <location>
        <begin position="322"/>
        <end position="344"/>
    </location>
</feature>
<dbReference type="EMBL" id="CP002395">
    <property type="protein sequence ID" value="ADU13155.1"/>
    <property type="molecule type" value="Genomic_DNA"/>
</dbReference>
<evidence type="ECO:0000313" key="3">
    <source>
        <dbReference type="EMBL" id="ADU13155.1"/>
    </source>
</evidence>
<dbReference type="KEGG" id="aex:Astex_1489"/>
<evidence type="ECO:0000313" key="4">
    <source>
        <dbReference type="Proteomes" id="UP000001492"/>
    </source>
</evidence>
<evidence type="ECO:0000256" key="2">
    <source>
        <dbReference type="SAM" id="Phobius"/>
    </source>
</evidence>
<accession>E8RPY2</accession>
<organism evidence="3 4">
    <name type="scientific">Asticcacaulis excentricus (strain ATCC 15261 / DSM 4724 / KCTC 12464 / NCIMB 9791 / VKM B-1370 / CB 48)</name>
    <dbReference type="NCBI Taxonomy" id="573065"/>
    <lineage>
        <taxon>Bacteria</taxon>
        <taxon>Pseudomonadati</taxon>
        <taxon>Pseudomonadota</taxon>
        <taxon>Alphaproteobacteria</taxon>
        <taxon>Caulobacterales</taxon>
        <taxon>Caulobacteraceae</taxon>
        <taxon>Asticcacaulis</taxon>
    </lineage>
</organism>
<dbReference type="OrthoDB" id="7593790at2"/>
<gene>
    <name evidence="3" type="ordered locus">Astex_1489</name>
</gene>
<name>E8RPY2_ASTEC</name>
<dbReference type="AlphaFoldDB" id="E8RPY2"/>